<dbReference type="GO" id="GO:0000278">
    <property type="term" value="P:mitotic cell cycle"/>
    <property type="evidence" value="ECO:0007669"/>
    <property type="project" value="TreeGrafter"/>
</dbReference>
<dbReference type="OrthoDB" id="66546at2759"/>
<dbReference type="STRING" id="65357.A0A024GHQ4"/>
<dbReference type="GO" id="GO:0031122">
    <property type="term" value="P:cytoplasmic microtubule organization"/>
    <property type="evidence" value="ECO:0007669"/>
    <property type="project" value="TreeGrafter"/>
</dbReference>
<dbReference type="PANTHER" id="PTHR19302:SF33">
    <property type="entry name" value="GAMMA-TUBULIN COMPLEX COMPONENT 5"/>
    <property type="match status" value="1"/>
</dbReference>
<accession>A0A024GHQ4</accession>
<proteinExistence type="inferred from homology"/>
<sequence>MAPPASWMQELRPLATALCVTINRSAREKSANDTSNINAYTSASKSDTEHIESSETQSLCVEKLLLDLFTHKCLEKSSKQVQHDFEQILKKVEIHSQSEKAKQMRVLANDFDRKMLQLLMELSCHPSRQSECIDLEMEETVTEVVEDQSLVPDLIEIACEDAWFGDWTDSADEDEEMDLTSRLSSNQSFNDDDELNQLMKDPTIAFDSSLEGIDAFNQRRQNRLLQRYYGVDKKSENNTLQNAFDLKLATELCEDIPSSRPFQMSDPCTLFRSINVAEKPAITLIREQVLVDAVFHVLLGIPSDIFEFIECASDTSACQSERGFLKDTLFETAQLTARAKHTAVPHLSLKALHHLLEFFAANASNFCYLRRFQSFVQRDTFAFASKSVVLEGFSAAISTIICSVNQCIVRVQMRFIKEQKLDQKSSNDLDTRLLHSTLLSIRVELHSSLQSIKWLSVLVRKCIEPFDTPRHSTEPGRIAVTILNTLYEILQQESLTHPARALMDDNGIDIEEEISHFDTCFRLFKSALEPYLDLLERMFFRTSFTECIPTHSEMFVGYTAEPKTISDRYLIDSQLFTVRTEVVPVFLHDLVPALEEAITSRCILNTFRQQSFPNESPQAGHFDLTINETDRVLLPFSRWMESHVIAPVAQKCATLNGEIASLFRTELCLLERIKSLRYLVLMLQPEMCHKLCEYLLERMSRYSAAWTDRQALNAHFQESLEDLHNDRLISEAMYRFGSELYIHLNAQALADATMHSFSMETPSILRPYIKECKMDIQSISILTFSLEIAPPLHLLLGKSLLVKYSQLAVFIMQTKVVQVALSAIQHRLQRRTDLDRQMSVSHVWRLQLASMWHYTKCFQLYLQSQVTSRLWKETKTHMEQAISLSAMRQTQMKYVDQLLERFFLLEKHHMLHQYITASFNHILSFVHDFQSILSLCTASLSPENEQIAHKILQERMMKTTCQWRHKVHFQIVTLGAMFKHSRSPHIQNLYTSLNYNCFYSQREYDATEINSKYPSKSFVRDTRESLGSHKENLYSPYQRA</sequence>
<keyword evidence="9" id="KW-1185">Reference proteome</keyword>
<dbReference type="GO" id="GO:0000930">
    <property type="term" value="C:gamma-tubulin complex"/>
    <property type="evidence" value="ECO:0007669"/>
    <property type="project" value="TreeGrafter"/>
</dbReference>
<keyword evidence="2 5" id="KW-0963">Cytoplasm</keyword>
<comment type="caution">
    <text evidence="8">The sequence shown here is derived from an EMBL/GenBank/DDBJ whole genome shotgun (WGS) entry which is preliminary data.</text>
</comment>
<dbReference type="AlphaFoldDB" id="A0A024GHQ4"/>
<dbReference type="Pfam" id="PF04130">
    <property type="entry name" value="GCP_C_terminal"/>
    <property type="match status" value="1"/>
</dbReference>
<gene>
    <name evidence="8" type="ORF">BN9_071750</name>
</gene>
<name>A0A024GHQ4_9STRA</name>
<evidence type="ECO:0000313" key="9">
    <source>
        <dbReference type="Proteomes" id="UP000053237"/>
    </source>
</evidence>
<evidence type="ECO:0000313" key="8">
    <source>
        <dbReference type="EMBL" id="CCI46246.1"/>
    </source>
</evidence>
<dbReference type="GO" id="GO:0000922">
    <property type="term" value="C:spindle pole"/>
    <property type="evidence" value="ECO:0007669"/>
    <property type="project" value="InterPro"/>
</dbReference>
<evidence type="ECO:0000256" key="1">
    <source>
        <dbReference type="ARBA" id="ARBA00010337"/>
    </source>
</evidence>
<feature type="region of interest" description="Disordered" evidence="6">
    <location>
        <begin position="31"/>
        <end position="51"/>
    </location>
</feature>
<keyword evidence="4 5" id="KW-0206">Cytoskeleton</keyword>
<evidence type="ECO:0000259" key="7">
    <source>
        <dbReference type="Pfam" id="PF04130"/>
    </source>
</evidence>
<dbReference type="GO" id="GO:0007020">
    <property type="term" value="P:microtubule nucleation"/>
    <property type="evidence" value="ECO:0007669"/>
    <property type="project" value="InterPro"/>
</dbReference>
<dbReference type="GO" id="GO:0051011">
    <property type="term" value="F:microtubule minus-end binding"/>
    <property type="evidence" value="ECO:0007669"/>
    <property type="project" value="TreeGrafter"/>
</dbReference>
<evidence type="ECO:0000256" key="4">
    <source>
        <dbReference type="ARBA" id="ARBA00023212"/>
    </source>
</evidence>
<evidence type="ECO:0000256" key="3">
    <source>
        <dbReference type="ARBA" id="ARBA00022701"/>
    </source>
</evidence>
<reference evidence="8 9" key="1">
    <citation type="submission" date="2012-05" db="EMBL/GenBank/DDBJ databases">
        <title>Recombination and specialization in a pathogen metapopulation.</title>
        <authorList>
            <person name="Gardiner A."/>
            <person name="Kemen E."/>
            <person name="Schultz-Larsen T."/>
            <person name="MacLean D."/>
            <person name="Van Oosterhout C."/>
            <person name="Jones J.D.G."/>
        </authorList>
    </citation>
    <scope>NUCLEOTIDE SEQUENCE [LARGE SCALE GENOMIC DNA]</scope>
    <source>
        <strain evidence="8 9">Ac Nc2</strain>
    </source>
</reference>
<comment type="similarity">
    <text evidence="1 5">Belongs to the TUBGCP family.</text>
</comment>
<organism evidence="8 9">
    <name type="scientific">Albugo candida</name>
    <dbReference type="NCBI Taxonomy" id="65357"/>
    <lineage>
        <taxon>Eukaryota</taxon>
        <taxon>Sar</taxon>
        <taxon>Stramenopiles</taxon>
        <taxon>Oomycota</taxon>
        <taxon>Peronosporomycetes</taxon>
        <taxon>Albuginales</taxon>
        <taxon>Albuginaceae</taxon>
        <taxon>Albugo</taxon>
    </lineage>
</organism>
<evidence type="ECO:0000256" key="5">
    <source>
        <dbReference type="RuleBase" id="RU363050"/>
    </source>
</evidence>
<dbReference type="InParanoid" id="A0A024GHQ4"/>
<feature type="compositionally biased region" description="Polar residues" evidence="6">
    <location>
        <begin position="32"/>
        <end position="45"/>
    </location>
</feature>
<dbReference type="Gene3D" id="1.20.120.1900">
    <property type="entry name" value="Gamma-tubulin complex, C-terminal domain"/>
    <property type="match status" value="1"/>
</dbReference>
<dbReference type="Proteomes" id="UP000053237">
    <property type="component" value="Unassembled WGS sequence"/>
</dbReference>
<dbReference type="InterPro" id="IPR040457">
    <property type="entry name" value="GCP_C"/>
</dbReference>
<evidence type="ECO:0000256" key="6">
    <source>
        <dbReference type="SAM" id="MobiDB-lite"/>
    </source>
</evidence>
<keyword evidence="3 5" id="KW-0493">Microtubule</keyword>
<dbReference type="GO" id="GO:0051321">
    <property type="term" value="P:meiotic cell cycle"/>
    <property type="evidence" value="ECO:0007669"/>
    <property type="project" value="TreeGrafter"/>
</dbReference>
<comment type="subcellular location">
    <subcellularLocation>
        <location evidence="5">Cytoplasm</location>
        <location evidence="5">Cytoskeleton</location>
        <location evidence="5">Microtubule organizing center</location>
    </subcellularLocation>
</comment>
<dbReference type="GO" id="GO:0051225">
    <property type="term" value="P:spindle assembly"/>
    <property type="evidence" value="ECO:0007669"/>
    <property type="project" value="TreeGrafter"/>
</dbReference>
<dbReference type="EMBL" id="CAIX01000121">
    <property type="protein sequence ID" value="CCI46246.1"/>
    <property type="molecule type" value="Genomic_DNA"/>
</dbReference>
<dbReference type="GO" id="GO:0005874">
    <property type="term" value="C:microtubule"/>
    <property type="evidence" value="ECO:0007669"/>
    <property type="project" value="UniProtKB-KW"/>
</dbReference>
<dbReference type="PANTHER" id="PTHR19302">
    <property type="entry name" value="GAMMA TUBULIN COMPLEX PROTEIN"/>
    <property type="match status" value="1"/>
</dbReference>
<evidence type="ECO:0000256" key="2">
    <source>
        <dbReference type="ARBA" id="ARBA00022490"/>
    </source>
</evidence>
<protein>
    <recommendedName>
        <fullName evidence="5">Spindle pole body component</fullName>
    </recommendedName>
</protein>
<dbReference type="InterPro" id="IPR042241">
    <property type="entry name" value="GCP_C_sf"/>
</dbReference>
<dbReference type="GO" id="GO:0043015">
    <property type="term" value="F:gamma-tubulin binding"/>
    <property type="evidence" value="ECO:0007669"/>
    <property type="project" value="InterPro"/>
</dbReference>
<feature type="domain" description="Gamma tubulin complex component C-terminal" evidence="7">
    <location>
        <begin position="669"/>
        <end position="999"/>
    </location>
</feature>
<dbReference type="InterPro" id="IPR007259">
    <property type="entry name" value="GCP"/>
</dbReference>